<dbReference type="Pfam" id="PF02903">
    <property type="entry name" value="Alpha-amylase_N"/>
    <property type="match status" value="1"/>
</dbReference>
<dbReference type="InterPro" id="IPR004185">
    <property type="entry name" value="Glyco_hydro_13_lg-like_dom"/>
</dbReference>
<accession>A0AAW9JPM0</accession>
<dbReference type="RefSeq" id="WP_322809379.1">
    <property type="nucleotide sequence ID" value="NZ_JAVBVO010000003.1"/>
</dbReference>
<evidence type="ECO:0000256" key="2">
    <source>
        <dbReference type="ARBA" id="ARBA00023295"/>
    </source>
</evidence>
<dbReference type="Pfam" id="PF00128">
    <property type="entry name" value="Alpha-amylase"/>
    <property type="match status" value="1"/>
</dbReference>
<reference evidence="4" key="1">
    <citation type="submission" date="2023-08" db="EMBL/GenBank/DDBJ databases">
        <title>Genomic characterization of piscicolin 126 produced by Carnobacterium maltaromaticum CM22 strain isolated from salmon (Salmo salar).</title>
        <authorList>
            <person name="Gonzalez-Gragera E."/>
            <person name="Garcia-Lopez J.D."/>
            <person name="Teso-Perez C."/>
            <person name="Gimenez-Hernandez I."/>
            <person name="Peralta-Sanchez J.M."/>
            <person name="Valdivia E."/>
            <person name="Montalban-Lopez M."/>
            <person name="Martin-Platero A.M."/>
            <person name="Banos A."/>
            <person name="Martinez-Bueno M."/>
        </authorList>
    </citation>
    <scope>NUCLEOTIDE SEQUENCE</scope>
    <source>
        <strain evidence="4">CM22</strain>
    </source>
</reference>
<dbReference type="InterPro" id="IPR006047">
    <property type="entry name" value="GH13_cat_dom"/>
</dbReference>
<feature type="domain" description="Glycosyl hydrolase family 13 catalytic" evidence="3">
    <location>
        <begin position="142"/>
        <end position="509"/>
    </location>
</feature>
<organism evidence="4 5">
    <name type="scientific">Carnobacterium maltaromaticum</name>
    <name type="common">Carnobacterium piscicola</name>
    <dbReference type="NCBI Taxonomy" id="2751"/>
    <lineage>
        <taxon>Bacteria</taxon>
        <taxon>Bacillati</taxon>
        <taxon>Bacillota</taxon>
        <taxon>Bacilli</taxon>
        <taxon>Lactobacillales</taxon>
        <taxon>Carnobacteriaceae</taxon>
        <taxon>Carnobacterium</taxon>
    </lineage>
</organism>
<dbReference type="EMBL" id="JAVBVO010000003">
    <property type="protein sequence ID" value="MDZ5758600.1"/>
    <property type="molecule type" value="Genomic_DNA"/>
</dbReference>
<evidence type="ECO:0000313" key="4">
    <source>
        <dbReference type="EMBL" id="MDZ5758600.1"/>
    </source>
</evidence>
<dbReference type="PANTHER" id="PTHR10357:SF210">
    <property type="entry name" value="MALTODEXTRIN GLUCOSIDASE"/>
    <property type="match status" value="1"/>
</dbReference>
<gene>
    <name evidence="4" type="ORF">RAK27_08040</name>
</gene>
<keyword evidence="1 4" id="KW-0378">Hydrolase</keyword>
<comment type="caution">
    <text evidence="4">The sequence shown here is derived from an EMBL/GenBank/DDBJ whole genome shotgun (WGS) entry which is preliminary data.</text>
</comment>
<dbReference type="Gene3D" id="3.90.400.10">
    <property type="entry name" value="Oligo-1,6-glucosidase, Domain 2"/>
    <property type="match status" value="1"/>
</dbReference>
<dbReference type="Gene3D" id="3.20.20.80">
    <property type="entry name" value="Glycosidases"/>
    <property type="match status" value="1"/>
</dbReference>
<dbReference type="AlphaFoldDB" id="A0AAW9JPM0"/>
<dbReference type="InterPro" id="IPR013783">
    <property type="entry name" value="Ig-like_fold"/>
</dbReference>
<evidence type="ECO:0000313" key="5">
    <source>
        <dbReference type="Proteomes" id="UP001290462"/>
    </source>
</evidence>
<name>A0AAW9JPM0_CARML</name>
<dbReference type="GO" id="GO:0004553">
    <property type="term" value="F:hydrolase activity, hydrolyzing O-glycosyl compounds"/>
    <property type="evidence" value="ECO:0007669"/>
    <property type="project" value="InterPro"/>
</dbReference>
<protein>
    <submittedName>
        <fullName evidence="4">Glycoside hydrolase family 13 protein</fullName>
    </submittedName>
</protein>
<dbReference type="SUPFAM" id="SSF51445">
    <property type="entry name" value="(Trans)glycosidases"/>
    <property type="match status" value="1"/>
</dbReference>
<sequence>METAAILHRPDSEYAYLYEADNFHIRLRTKKDEVSQVGLIGGDPYLFDVDEWYKNEEPMKLLASTDVHDYWLIETTAPYRRLQYAFHVVGKDGTEVFYGDRGIFPYTAETLATPGYFFRMPYFQEIDRFKSPDWVKETVWYQIFPERFANGNPAITPKNALPWGSKEHPGREDFFGGDLQGVIDHLDYLVDLGINGIYFCPIFKASSNHKYDTIDYYEIDPDFGDKETFKKLVDEAHKRGIRIMLDAVFNHTGDISPLWQDVVKNQEKSKYVDWFHVHSFPVDIGKNGNFEGERTVSYDTFAFTPHMPKLNTANPEVQKYLLDIATYWIREFDIDAWRLDVANEVDHHFWKEFFKATTDLKKDFYILGEIWHSSQSWLQGDEFHAVMNYAYTETIEDFFVKKKIDVSKMVAGLNEQLMLYRQQTNEVQFNMLDSHDTARLLTICGDDKELAKATLAFTFLQHGSPCIYYGTEIGMTGDNDPDCRKCMIWDQEKQDLTMFDFTKKLISLRKEKQEVLSYGSLEWSLVADQEKCVGFKRVGQNEVLTCYFNQGSQETTIDKIETEEVLLSNLTTNNPTSITIEPNGFIILSSKI</sequence>
<dbReference type="Gene3D" id="2.60.40.10">
    <property type="entry name" value="Immunoglobulins"/>
    <property type="match status" value="1"/>
</dbReference>
<dbReference type="InterPro" id="IPR017853">
    <property type="entry name" value="GH"/>
</dbReference>
<dbReference type="CDD" id="cd11338">
    <property type="entry name" value="AmyAc_CMD"/>
    <property type="match status" value="1"/>
</dbReference>
<keyword evidence="2" id="KW-0326">Glycosidase</keyword>
<dbReference type="SMART" id="SM00642">
    <property type="entry name" value="Aamy"/>
    <property type="match status" value="1"/>
</dbReference>
<dbReference type="CDD" id="cd02857">
    <property type="entry name" value="E_set_CDase_PDE_N"/>
    <property type="match status" value="1"/>
</dbReference>
<dbReference type="PANTHER" id="PTHR10357">
    <property type="entry name" value="ALPHA-AMYLASE FAMILY MEMBER"/>
    <property type="match status" value="1"/>
</dbReference>
<dbReference type="GO" id="GO:0005975">
    <property type="term" value="P:carbohydrate metabolic process"/>
    <property type="evidence" value="ECO:0007669"/>
    <property type="project" value="InterPro"/>
</dbReference>
<proteinExistence type="predicted"/>
<evidence type="ECO:0000256" key="1">
    <source>
        <dbReference type="ARBA" id="ARBA00022801"/>
    </source>
</evidence>
<dbReference type="Proteomes" id="UP001290462">
    <property type="component" value="Unassembled WGS sequence"/>
</dbReference>
<evidence type="ECO:0000259" key="3">
    <source>
        <dbReference type="SMART" id="SM00642"/>
    </source>
</evidence>
<dbReference type="InterPro" id="IPR045857">
    <property type="entry name" value="O16G_dom_2"/>
</dbReference>